<evidence type="ECO:0000313" key="4">
    <source>
        <dbReference type="Proteomes" id="UP000267821"/>
    </source>
</evidence>
<proteinExistence type="predicted"/>
<reference evidence="3 4" key="1">
    <citation type="journal article" date="2018" name="Nat. Ecol. Evol.">
        <title>Pezizomycetes genomes reveal the molecular basis of ectomycorrhizal truffle lifestyle.</title>
        <authorList>
            <person name="Murat C."/>
            <person name="Payen T."/>
            <person name="Noel B."/>
            <person name="Kuo A."/>
            <person name="Morin E."/>
            <person name="Chen J."/>
            <person name="Kohler A."/>
            <person name="Krizsan K."/>
            <person name="Balestrini R."/>
            <person name="Da Silva C."/>
            <person name="Montanini B."/>
            <person name="Hainaut M."/>
            <person name="Levati E."/>
            <person name="Barry K.W."/>
            <person name="Belfiori B."/>
            <person name="Cichocki N."/>
            <person name="Clum A."/>
            <person name="Dockter R.B."/>
            <person name="Fauchery L."/>
            <person name="Guy J."/>
            <person name="Iotti M."/>
            <person name="Le Tacon F."/>
            <person name="Lindquist E.A."/>
            <person name="Lipzen A."/>
            <person name="Malagnac F."/>
            <person name="Mello A."/>
            <person name="Molinier V."/>
            <person name="Miyauchi S."/>
            <person name="Poulain J."/>
            <person name="Riccioni C."/>
            <person name="Rubini A."/>
            <person name="Sitrit Y."/>
            <person name="Splivallo R."/>
            <person name="Traeger S."/>
            <person name="Wang M."/>
            <person name="Zifcakova L."/>
            <person name="Wipf D."/>
            <person name="Zambonelli A."/>
            <person name="Paolocci F."/>
            <person name="Nowrousian M."/>
            <person name="Ottonello S."/>
            <person name="Baldrian P."/>
            <person name="Spatafora J.W."/>
            <person name="Henrissat B."/>
            <person name="Nagy L.G."/>
            <person name="Aury J.M."/>
            <person name="Wincker P."/>
            <person name="Grigoriev I.V."/>
            <person name="Bonfante P."/>
            <person name="Martin F.M."/>
        </authorList>
    </citation>
    <scope>NUCLEOTIDE SEQUENCE [LARGE SCALE GENOMIC DNA]</scope>
    <source>
        <strain evidence="3 4">ATCC MYA-4762</strain>
    </source>
</reference>
<dbReference type="AlphaFoldDB" id="A0A3N4LGB6"/>
<keyword evidence="2" id="KW-0812">Transmembrane</keyword>
<name>A0A3N4LGB6_9PEZI</name>
<dbReference type="Proteomes" id="UP000267821">
    <property type="component" value="Unassembled WGS sequence"/>
</dbReference>
<accession>A0A3N4LGB6</accession>
<evidence type="ECO:0000313" key="3">
    <source>
        <dbReference type="EMBL" id="RPB21924.1"/>
    </source>
</evidence>
<feature type="compositionally biased region" description="Low complexity" evidence="1">
    <location>
        <begin position="24"/>
        <end position="37"/>
    </location>
</feature>
<feature type="region of interest" description="Disordered" evidence="1">
    <location>
        <begin position="1"/>
        <end position="43"/>
    </location>
</feature>
<dbReference type="EMBL" id="ML121556">
    <property type="protein sequence ID" value="RPB21924.1"/>
    <property type="molecule type" value="Genomic_DNA"/>
</dbReference>
<keyword evidence="2" id="KW-0472">Membrane</keyword>
<protein>
    <submittedName>
        <fullName evidence="3">Uncharacterized protein</fullName>
    </submittedName>
</protein>
<evidence type="ECO:0000256" key="2">
    <source>
        <dbReference type="SAM" id="Phobius"/>
    </source>
</evidence>
<sequence length="67" mass="6260">MAAEYPVPTTTGISIPSGVPLPSPNGTTNGTHTPTPSADGAGSALAPASMIGLTVAGVAIAIGGAVF</sequence>
<evidence type="ECO:0000256" key="1">
    <source>
        <dbReference type="SAM" id="MobiDB-lite"/>
    </source>
</evidence>
<keyword evidence="4" id="KW-1185">Reference proteome</keyword>
<dbReference type="InParanoid" id="A0A3N4LGB6"/>
<organism evidence="3 4">
    <name type="scientific">Terfezia boudieri ATCC MYA-4762</name>
    <dbReference type="NCBI Taxonomy" id="1051890"/>
    <lineage>
        <taxon>Eukaryota</taxon>
        <taxon>Fungi</taxon>
        <taxon>Dikarya</taxon>
        <taxon>Ascomycota</taxon>
        <taxon>Pezizomycotina</taxon>
        <taxon>Pezizomycetes</taxon>
        <taxon>Pezizales</taxon>
        <taxon>Pezizaceae</taxon>
        <taxon>Terfezia</taxon>
    </lineage>
</organism>
<keyword evidence="2" id="KW-1133">Transmembrane helix</keyword>
<feature type="transmembrane region" description="Helical" evidence="2">
    <location>
        <begin position="44"/>
        <end position="66"/>
    </location>
</feature>
<gene>
    <name evidence="3" type="ORF">L211DRAFT_840268</name>
</gene>